<reference evidence="1 2" key="1">
    <citation type="submission" date="2020-08" db="EMBL/GenBank/DDBJ databases">
        <title>A Genomic Blueprint of the Chicken Gut Microbiome.</title>
        <authorList>
            <person name="Gilroy R."/>
            <person name="Ravi A."/>
            <person name="Getino M."/>
            <person name="Pursley I."/>
            <person name="Horton D.L."/>
            <person name="Alikhan N.-F."/>
            <person name="Baker D."/>
            <person name="Gharbi K."/>
            <person name="Hall N."/>
            <person name="Watson M."/>
            <person name="Adriaenssens E.M."/>
            <person name="Foster-Nyarko E."/>
            <person name="Jarju S."/>
            <person name="Secka A."/>
            <person name="Antonio M."/>
            <person name="Oren A."/>
            <person name="Chaudhuri R."/>
            <person name="La Ragione R.M."/>
            <person name="Hildebrand F."/>
            <person name="Pallen M.J."/>
        </authorList>
    </citation>
    <scope>NUCLEOTIDE SEQUENCE [LARGE SCALE GENOMIC DNA]</scope>
    <source>
        <strain evidence="1 2">Sa2CUA9</strain>
    </source>
</reference>
<organism evidence="1 2">
    <name type="scientific">Oerskovia merdavium</name>
    <dbReference type="NCBI Taxonomy" id="2762227"/>
    <lineage>
        <taxon>Bacteria</taxon>
        <taxon>Bacillati</taxon>
        <taxon>Actinomycetota</taxon>
        <taxon>Actinomycetes</taxon>
        <taxon>Micrococcales</taxon>
        <taxon>Cellulomonadaceae</taxon>
        <taxon>Oerskovia</taxon>
    </lineage>
</organism>
<dbReference type="PANTHER" id="PTHR34817:SF2">
    <property type="entry name" value="NUCLEOTIDYLTRANSFERASE"/>
    <property type="match status" value="1"/>
</dbReference>
<keyword evidence="2" id="KW-1185">Reference proteome</keyword>
<dbReference type="Proteomes" id="UP000655570">
    <property type="component" value="Unassembled WGS sequence"/>
</dbReference>
<dbReference type="RefSeq" id="WP_191804849.1">
    <property type="nucleotide sequence ID" value="NZ_JACSQF010000014.1"/>
</dbReference>
<gene>
    <name evidence="1" type="ORF">H9641_14180</name>
</gene>
<proteinExistence type="predicted"/>
<evidence type="ECO:0000313" key="2">
    <source>
        <dbReference type="Proteomes" id="UP000655570"/>
    </source>
</evidence>
<comment type="caution">
    <text evidence="1">The sequence shown here is derived from an EMBL/GenBank/DDBJ whole genome shotgun (WGS) entry which is preliminary data.</text>
</comment>
<sequence length="276" mass="30221">MRTLPSALDPAVVASIDDRLETLVVTEHLAIPWAVESGSRAWGFPSPDSDYDCRFVYVRAPEDYLGPWPRRDVLETPLDAVLDVNGWDLVKAVQLLVKGNATIVEWLESGIVYRGDEGFRDGLRALASDVVDRDALVRHYVHLGRGQRERWEGSEVSLKKVFYALRPAAVLRWLRAHPDASSPPLDLRTLLAQGETSTALQDAVGELVALKAVTREMGTGAAGAVIGRFVTEELELAHDGSGSPGERSSRAEARERAEDYFRAAVMTFGRGTVLAG</sequence>
<evidence type="ECO:0000313" key="1">
    <source>
        <dbReference type="EMBL" id="MBD7981862.1"/>
    </source>
</evidence>
<dbReference type="Pfam" id="PF10127">
    <property type="entry name" value="RlaP"/>
    <property type="match status" value="1"/>
</dbReference>
<dbReference type="EMBL" id="JACSQF010000014">
    <property type="protein sequence ID" value="MBD7981862.1"/>
    <property type="molecule type" value="Genomic_DNA"/>
</dbReference>
<protein>
    <submittedName>
        <fullName evidence="1">Nucleotidyltransferase domain-containing protein</fullName>
    </submittedName>
</protein>
<name>A0ABR8U1F4_9CELL</name>
<dbReference type="InterPro" id="IPR018775">
    <property type="entry name" value="RlaP"/>
</dbReference>
<accession>A0ABR8U1F4</accession>
<dbReference type="PANTHER" id="PTHR34817">
    <property type="entry name" value="NUCLEOTIDYLTRANSFERASE"/>
    <property type="match status" value="1"/>
</dbReference>